<keyword evidence="1" id="KW-1133">Transmembrane helix</keyword>
<comment type="caution">
    <text evidence="2">The sequence shown here is derived from an EMBL/GenBank/DDBJ whole genome shotgun (WGS) entry which is preliminary data.</text>
</comment>
<evidence type="ECO:0000256" key="1">
    <source>
        <dbReference type="SAM" id="Phobius"/>
    </source>
</evidence>
<keyword evidence="3" id="KW-1185">Reference proteome</keyword>
<organism evidence="2 3">
    <name type="scientific">Gossypium arboreum</name>
    <name type="common">Tree cotton</name>
    <name type="synonym">Gossypium nanking</name>
    <dbReference type="NCBI Taxonomy" id="29729"/>
    <lineage>
        <taxon>Eukaryota</taxon>
        <taxon>Viridiplantae</taxon>
        <taxon>Streptophyta</taxon>
        <taxon>Embryophyta</taxon>
        <taxon>Tracheophyta</taxon>
        <taxon>Spermatophyta</taxon>
        <taxon>Magnoliopsida</taxon>
        <taxon>eudicotyledons</taxon>
        <taxon>Gunneridae</taxon>
        <taxon>Pentapetalae</taxon>
        <taxon>rosids</taxon>
        <taxon>malvids</taxon>
        <taxon>Malvales</taxon>
        <taxon>Malvaceae</taxon>
        <taxon>Malvoideae</taxon>
        <taxon>Gossypium</taxon>
    </lineage>
</organism>
<accession>A0A0B0MAT7</accession>
<sequence>MNVLSRHISSFNKASLMSIMYVLVHTYSISNNFTFITMPILRLSSHHPL</sequence>
<name>A0A0B0MAT7_GOSAR</name>
<keyword evidence="1" id="KW-0812">Transmembrane</keyword>
<keyword evidence="1" id="KW-0472">Membrane</keyword>
<dbReference type="Proteomes" id="UP000032142">
    <property type="component" value="Unassembled WGS sequence"/>
</dbReference>
<reference evidence="3" key="1">
    <citation type="submission" date="2014-09" db="EMBL/GenBank/DDBJ databases">
        <authorList>
            <person name="Mudge J."/>
            <person name="Ramaraj T."/>
            <person name="Lindquist I.E."/>
            <person name="Bharti A.K."/>
            <person name="Sundararajan A."/>
            <person name="Cameron C.T."/>
            <person name="Woodward J.E."/>
            <person name="May G.D."/>
            <person name="Brubaker C."/>
            <person name="Broadhvest J."/>
            <person name="Wilkins T.A."/>
        </authorList>
    </citation>
    <scope>NUCLEOTIDE SEQUENCE</scope>
    <source>
        <strain evidence="3">cv. AKA8401</strain>
    </source>
</reference>
<evidence type="ECO:0000313" key="2">
    <source>
        <dbReference type="EMBL" id="KHF97451.1"/>
    </source>
</evidence>
<dbReference type="AlphaFoldDB" id="A0A0B0MAT7"/>
<gene>
    <name evidence="2" type="ORF">F383_36719</name>
</gene>
<protein>
    <submittedName>
        <fullName evidence="2">Uncharacterized protein</fullName>
    </submittedName>
</protein>
<dbReference type="EMBL" id="JRRC01007263">
    <property type="protein sequence ID" value="KHF97451.1"/>
    <property type="molecule type" value="Genomic_DNA"/>
</dbReference>
<proteinExistence type="predicted"/>
<evidence type="ECO:0000313" key="3">
    <source>
        <dbReference type="Proteomes" id="UP000032142"/>
    </source>
</evidence>
<feature type="transmembrane region" description="Helical" evidence="1">
    <location>
        <begin position="21"/>
        <end position="41"/>
    </location>
</feature>